<proteinExistence type="predicted"/>
<evidence type="ECO:0000313" key="1">
    <source>
        <dbReference type="EMBL" id="SEH99779.1"/>
    </source>
</evidence>
<sequence length="84" mass="9437">MILIDGTLIEVNKIETEEARRQLGLGNDFNLTQATQHLYHDPGDGLVLIPLPTDMFVVAFEGEGGDRKFGVVRINSLKHKLKEY</sequence>
<dbReference type="AlphaFoldDB" id="A0A1H6ME15"/>
<dbReference type="RefSeq" id="WP_029530381.1">
    <property type="nucleotide sequence ID" value="NZ_LT629972.1"/>
</dbReference>
<dbReference type="Proteomes" id="UP000182272">
    <property type="component" value="Chromosome I"/>
</dbReference>
<dbReference type="EMBL" id="LT629972">
    <property type="protein sequence ID" value="SEH99779.1"/>
    <property type="molecule type" value="Genomic_DNA"/>
</dbReference>
<organism evidence="1 2">
    <name type="scientific">Pseudomonas asplenii</name>
    <dbReference type="NCBI Taxonomy" id="53407"/>
    <lineage>
        <taxon>Bacteria</taxon>
        <taxon>Pseudomonadati</taxon>
        <taxon>Pseudomonadota</taxon>
        <taxon>Gammaproteobacteria</taxon>
        <taxon>Pseudomonadales</taxon>
        <taxon>Pseudomonadaceae</taxon>
        <taxon>Pseudomonas</taxon>
    </lineage>
</organism>
<reference evidence="1 2" key="1">
    <citation type="submission" date="2016-10" db="EMBL/GenBank/DDBJ databases">
        <authorList>
            <person name="de Groot N.N."/>
        </authorList>
    </citation>
    <scope>NUCLEOTIDE SEQUENCE [LARGE SCALE GENOMIC DNA]</scope>
    <source>
        <strain evidence="1 2">LMG 2158</strain>
    </source>
</reference>
<dbReference type="OrthoDB" id="7012417at2"/>
<accession>A0A1H6ME15</accession>
<protein>
    <submittedName>
        <fullName evidence="1">Uncharacterized protein</fullName>
    </submittedName>
</protein>
<evidence type="ECO:0000313" key="2">
    <source>
        <dbReference type="Proteomes" id="UP000182272"/>
    </source>
</evidence>
<gene>
    <name evidence="1" type="ORF">SAMN05216581_1111</name>
</gene>
<name>A0A1H6ME15_9PSED</name>